<comment type="caution">
    <text evidence="4">The sequence shown here is derived from an EMBL/GenBank/DDBJ whole genome shotgun (WGS) entry which is preliminary data.</text>
</comment>
<keyword evidence="4" id="KW-0418">Kinase</keyword>
<dbReference type="EMBL" id="PJAI02000001">
    <property type="protein sequence ID" value="TYK67474.1"/>
    <property type="molecule type" value="Genomic_DNA"/>
</dbReference>
<dbReference type="PANTHER" id="PTHR34220:SF7">
    <property type="entry name" value="SENSOR HISTIDINE KINASE YPDA"/>
    <property type="match status" value="1"/>
</dbReference>
<keyword evidence="5" id="KW-1185">Reference proteome</keyword>
<name>A0ABY3N1U1_9GAMM</name>
<accession>A0ABY3N1U1</accession>
<dbReference type="GO" id="GO:0016301">
    <property type="term" value="F:kinase activity"/>
    <property type="evidence" value="ECO:0007669"/>
    <property type="project" value="UniProtKB-KW"/>
</dbReference>
<proteinExistence type="predicted"/>
<keyword evidence="1" id="KW-0812">Transmembrane</keyword>
<dbReference type="Proteomes" id="UP000815846">
    <property type="component" value="Unassembled WGS sequence"/>
</dbReference>
<keyword evidence="1" id="KW-0472">Membrane</keyword>
<evidence type="ECO:0000259" key="3">
    <source>
        <dbReference type="Pfam" id="PF06580"/>
    </source>
</evidence>
<feature type="domain" description="Histidine kinase/HSP90-like ATPase" evidence="2">
    <location>
        <begin position="280"/>
        <end position="371"/>
    </location>
</feature>
<dbReference type="PANTHER" id="PTHR34220">
    <property type="entry name" value="SENSOR HISTIDINE KINASE YPDA"/>
    <property type="match status" value="1"/>
</dbReference>
<feature type="transmembrane region" description="Helical" evidence="1">
    <location>
        <begin position="64"/>
        <end position="84"/>
    </location>
</feature>
<protein>
    <submittedName>
        <fullName evidence="4">Histidine kinase</fullName>
    </submittedName>
</protein>
<dbReference type="Pfam" id="PF02518">
    <property type="entry name" value="HATPase_c"/>
    <property type="match status" value="1"/>
</dbReference>
<gene>
    <name evidence="4" type="ORF">CWS31_001640</name>
</gene>
<reference evidence="4 5" key="1">
    <citation type="submission" date="2019-08" db="EMBL/GenBank/DDBJ databases">
        <title>Microbe sample from Colwellia echini.</title>
        <authorList>
            <person name="Christiansen L."/>
            <person name="Pathiraja D."/>
            <person name="Schultz-Johansen M."/>
            <person name="Choi I.-G."/>
            <person name="Stougaard P."/>
        </authorList>
    </citation>
    <scope>NUCLEOTIDE SEQUENCE [LARGE SCALE GENOMIC DNA]</scope>
    <source>
        <strain evidence="4 5">A3</strain>
    </source>
</reference>
<feature type="transmembrane region" description="Helical" evidence="1">
    <location>
        <begin position="139"/>
        <end position="160"/>
    </location>
</feature>
<keyword evidence="1" id="KW-1133">Transmembrane helix</keyword>
<dbReference type="InterPro" id="IPR003594">
    <property type="entry name" value="HATPase_dom"/>
</dbReference>
<evidence type="ECO:0000259" key="2">
    <source>
        <dbReference type="Pfam" id="PF02518"/>
    </source>
</evidence>
<evidence type="ECO:0000313" key="5">
    <source>
        <dbReference type="Proteomes" id="UP000815846"/>
    </source>
</evidence>
<evidence type="ECO:0000313" key="4">
    <source>
        <dbReference type="EMBL" id="TYK67474.1"/>
    </source>
</evidence>
<sequence>MNVNNQLSEYSDESLAIASQAVSQQKQQFWTLQIAGWSGYALLVFLAIIRPQMDNVNFSLSAQIYNLIIETMSGFLLSYLQWFFIGRIVHLPLNKLLFFSFSFAALLGVIYNIIKLSFFKVIVYHQHWNEGWDMLEFGGWLMFSLTTMFAWTSIFFIMLYNTKLQKEHERLLTAQTLVKDAQLQMLRYQLNPHFMFNTMNAISTLILKNENDKANEMLDKLCDFFRYTLDFKPKSKTTLKKELELLRLYLSIEKVRFGDRLTIEFDINEAALKCQVPNMLLQPLVENAIKYAIEPRKRGGKITIKATCVNHKLNLQVLDDGHGNNAKAQQGFGIGISNSKARLDAMFNGDYEVHLLSRFEEGVTVEVIMPKVI</sequence>
<organism evidence="4 5">
    <name type="scientific">Colwellia echini</name>
    <dbReference type="NCBI Taxonomy" id="1982103"/>
    <lineage>
        <taxon>Bacteria</taxon>
        <taxon>Pseudomonadati</taxon>
        <taxon>Pseudomonadota</taxon>
        <taxon>Gammaproteobacteria</taxon>
        <taxon>Alteromonadales</taxon>
        <taxon>Colwelliaceae</taxon>
        <taxon>Colwellia</taxon>
    </lineage>
</organism>
<feature type="domain" description="Signal transduction histidine kinase internal region" evidence="3">
    <location>
        <begin position="181"/>
        <end position="261"/>
    </location>
</feature>
<evidence type="ECO:0000256" key="1">
    <source>
        <dbReference type="SAM" id="Phobius"/>
    </source>
</evidence>
<dbReference type="SUPFAM" id="SSF55874">
    <property type="entry name" value="ATPase domain of HSP90 chaperone/DNA topoisomerase II/histidine kinase"/>
    <property type="match status" value="1"/>
</dbReference>
<dbReference type="InterPro" id="IPR010559">
    <property type="entry name" value="Sig_transdc_His_kin_internal"/>
</dbReference>
<feature type="transmembrane region" description="Helical" evidence="1">
    <location>
        <begin position="96"/>
        <end position="119"/>
    </location>
</feature>
<keyword evidence="4" id="KW-0808">Transferase</keyword>
<dbReference type="Gene3D" id="3.30.565.10">
    <property type="entry name" value="Histidine kinase-like ATPase, C-terminal domain"/>
    <property type="match status" value="1"/>
</dbReference>
<dbReference type="Pfam" id="PF06580">
    <property type="entry name" value="His_kinase"/>
    <property type="match status" value="1"/>
</dbReference>
<dbReference type="InterPro" id="IPR050640">
    <property type="entry name" value="Bact_2-comp_sensor_kinase"/>
</dbReference>
<feature type="transmembrane region" description="Helical" evidence="1">
    <location>
        <begin position="29"/>
        <end position="49"/>
    </location>
</feature>
<dbReference type="InterPro" id="IPR036890">
    <property type="entry name" value="HATPase_C_sf"/>
</dbReference>